<dbReference type="RefSeq" id="WP_013536517.1">
    <property type="nucleotide sequence ID" value="NC_014924.1"/>
</dbReference>
<reference evidence="2 3" key="1">
    <citation type="submission" date="2011-01" db="EMBL/GenBank/DDBJ databases">
        <title>Complete sequence of Pseudoxanthomonas suwonensis 11-1.</title>
        <authorList>
            <consortium name="US DOE Joint Genome Institute"/>
            <person name="Lucas S."/>
            <person name="Copeland A."/>
            <person name="Lapidus A."/>
            <person name="Cheng J.-F."/>
            <person name="Goodwin L."/>
            <person name="Pitluck S."/>
            <person name="Teshima H."/>
            <person name="Detter J.C."/>
            <person name="Han C."/>
            <person name="Tapia R."/>
            <person name="Land M."/>
            <person name="Hauser L."/>
            <person name="Kyrpides N."/>
            <person name="Ivanova N."/>
            <person name="Ovchinnikova G."/>
            <person name="Siebers A.K."/>
            <person name="Allgaier M."/>
            <person name="Thelen M.P."/>
            <person name="Hugenholtz P."/>
            <person name="Gladden J."/>
            <person name="Woyke T."/>
        </authorList>
    </citation>
    <scope>NUCLEOTIDE SEQUENCE [LARGE SCALE GENOMIC DNA]</scope>
    <source>
        <strain evidence="3">11-1</strain>
    </source>
</reference>
<dbReference type="STRING" id="743721.Psesu_2867"/>
<evidence type="ECO:0000256" key="1">
    <source>
        <dbReference type="SAM" id="MobiDB-lite"/>
    </source>
</evidence>
<dbReference type="HOGENOM" id="CLU_1968729_0_0_6"/>
<dbReference type="AlphaFoldDB" id="E6WWZ3"/>
<accession>E6WWZ3</accession>
<gene>
    <name evidence="2" type="ordered locus">Psesu_2867</name>
</gene>
<keyword evidence="3" id="KW-1185">Reference proteome</keyword>
<sequence>MSARMPVRSFELLGDCPCCRSVDVVPPLRALLAIHARDEDGYTTWFSGTFDGCCWWSPELPSTGGQWTMVGWRDLEEHVPDGMPPCQRSHRRGSPRLFRGTGGVTRLPQYGISGLAIRREPAGERRA</sequence>
<protein>
    <submittedName>
        <fullName evidence="2">Uncharacterized protein</fullName>
    </submittedName>
</protein>
<dbReference type="Proteomes" id="UP000008632">
    <property type="component" value="Chromosome"/>
</dbReference>
<dbReference type="OrthoDB" id="5986296at2"/>
<name>E6WWZ3_PSEUU</name>
<proteinExistence type="predicted"/>
<evidence type="ECO:0000313" key="2">
    <source>
        <dbReference type="EMBL" id="ADV28692.1"/>
    </source>
</evidence>
<dbReference type="KEGG" id="psu:Psesu_2867"/>
<organism evidence="2 3">
    <name type="scientific">Pseudoxanthomonas suwonensis (strain 11-1)</name>
    <dbReference type="NCBI Taxonomy" id="743721"/>
    <lineage>
        <taxon>Bacteria</taxon>
        <taxon>Pseudomonadati</taxon>
        <taxon>Pseudomonadota</taxon>
        <taxon>Gammaproteobacteria</taxon>
        <taxon>Lysobacterales</taxon>
        <taxon>Lysobacteraceae</taxon>
        <taxon>Pseudoxanthomonas</taxon>
    </lineage>
</organism>
<evidence type="ECO:0000313" key="3">
    <source>
        <dbReference type="Proteomes" id="UP000008632"/>
    </source>
</evidence>
<feature type="region of interest" description="Disordered" evidence="1">
    <location>
        <begin position="81"/>
        <end position="105"/>
    </location>
</feature>
<dbReference type="EMBL" id="CP002446">
    <property type="protein sequence ID" value="ADV28692.1"/>
    <property type="molecule type" value="Genomic_DNA"/>
</dbReference>